<dbReference type="InterPro" id="IPR014188">
    <property type="entry name" value="Acrylyl-CoA_reductase_AcuI"/>
</dbReference>
<accession>A0A2H9T2C6</accession>
<feature type="domain" description="Enoyl reductase (ER)" evidence="1">
    <location>
        <begin position="11"/>
        <end position="326"/>
    </location>
</feature>
<organism evidence="2">
    <name type="scientific">invertebrate metagenome</name>
    <dbReference type="NCBI Taxonomy" id="1711999"/>
    <lineage>
        <taxon>unclassified sequences</taxon>
        <taxon>metagenomes</taxon>
        <taxon>organismal metagenomes</taxon>
    </lineage>
</organism>
<dbReference type="NCBIfam" id="TIGR02823">
    <property type="entry name" value="oxido_YhdH"/>
    <property type="match status" value="1"/>
</dbReference>
<dbReference type="SUPFAM" id="SSF50129">
    <property type="entry name" value="GroES-like"/>
    <property type="match status" value="1"/>
</dbReference>
<comment type="caution">
    <text evidence="2">The sequence shown here is derived from an EMBL/GenBank/DDBJ whole genome shotgun (WGS) entry which is preliminary data.</text>
</comment>
<dbReference type="InterPro" id="IPR011032">
    <property type="entry name" value="GroES-like_sf"/>
</dbReference>
<dbReference type="GO" id="GO:0043957">
    <property type="term" value="F:acryloyl-CoA reductase (NADPH) activity"/>
    <property type="evidence" value="ECO:0007669"/>
    <property type="project" value="UniProtKB-EC"/>
</dbReference>
<evidence type="ECO:0000313" key="2">
    <source>
        <dbReference type="EMBL" id="PJE77369.1"/>
    </source>
</evidence>
<name>A0A2H9T2C6_9ZZZZ</name>
<reference evidence="2" key="1">
    <citation type="journal article" date="2017" name="Appl. Environ. Microbiol.">
        <title>Molecular characterization of an Endozoicomonas-like organism causing infection in king scallop Pecten maximus L.</title>
        <authorList>
            <person name="Cano I."/>
            <person name="van Aerle R."/>
            <person name="Ross S."/>
            <person name="Verner-Jeffreys D.W."/>
            <person name="Paley R.K."/>
            <person name="Rimmer G."/>
            <person name="Ryder D."/>
            <person name="Hooper P."/>
            <person name="Stone D."/>
            <person name="Feist S.W."/>
        </authorList>
    </citation>
    <scope>NUCLEOTIDE SEQUENCE</scope>
</reference>
<dbReference type="Pfam" id="PF00107">
    <property type="entry name" value="ADH_zinc_N"/>
    <property type="match status" value="1"/>
</dbReference>
<dbReference type="SMART" id="SM00829">
    <property type="entry name" value="PKS_ER"/>
    <property type="match status" value="1"/>
</dbReference>
<keyword evidence="2" id="KW-0560">Oxidoreductase</keyword>
<sequence length="330" mass="35740">MFKALVLNVSGDRVTPSIQSLPVDALPEQEILINVNYSTLNYKDALVITGEKTGRNIVSHWPMVPGIDFSGTIKDSNNIHYPVGKNVILTGWGVGERYWGGLSEKARVKGDWLVPTPEGLDNLQSMMIGTAGLTAMLCIMALEKQGIRSQDGEILVTGASGGVGSTALTLLKKLGYQAVAVTGRPENEQWLKDRGAERILLRDEFLVASRLLEKQQWAGAIDTAGNQILAKVLSQIKYGGAVAACGLASGFQLPTTVMPFILRNIALLGIDSVMCSLSQRKIAWNRLSSLLPATYYEQTCTIVSLENVVDCAHEMMKGKITGRIVVHLSN</sequence>
<dbReference type="PANTHER" id="PTHR43677">
    <property type="entry name" value="SHORT-CHAIN DEHYDROGENASE/REDUCTASE"/>
    <property type="match status" value="1"/>
</dbReference>
<dbReference type="EMBL" id="NSIT01000691">
    <property type="protein sequence ID" value="PJE77369.1"/>
    <property type="molecule type" value="Genomic_DNA"/>
</dbReference>
<dbReference type="SUPFAM" id="SSF51735">
    <property type="entry name" value="NAD(P)-binding Rossmann-fold domains"/>
    <property type="match status" value="1"/>
</dbReference>
<protein>
    <submittedName>
        <fullName evidence="2">Putative acrylyl-CoA reductase AcuI</fullName>
        <ecNumber evidence="2">1.3.1.84</ecNumber>
    </submittedName>
</protein>
<dbReference type="CDD" id="cd08288">
    <property type="entry name" value="MDR_yhdh"/>
    <property type="match status" value="1"/>
</dbReference>
<dbReference type="InterPro" id="IPR020843">
    <property type="entry name" value="ER"/>
</dbReference>
<dbReference type="InterPro" id="IPR013154">
    <property type="entry name" value="ADH-like_N"/>
</dbReference>
<dbReference type="Pfam" id="PF08240">
    <property type="entry name" value="ADH_N"/>
    <property type="match status" value="1"/>
</dbReference>
<dbReference type="InterPro" id="IPR051397">
    <property type="entry name" value="Zn-ADH-like_protein"/>
</dbReference>
<dbReference type="Gene3D" id="3.90.180.10">
    <property type="entry name" value="Medium-chain alcohol dehydrogenases, catalytic domain"/>
    <property type="match status" value="1"/>
</dbReference>
<evidence type="ECO:0000259" key="1">
    <source>
        <dbReference type="SMART" id="SM00829"/>
    </source>
</evidence>
<dbReference type="Gene3D" id="3.40.50.720">
    <property type="entry name" value="NAD(P)-binding Rossmann-like Domain"/>
    <property type="match status" value="1"/>
</dbReference>
<gene>
    <name evidence="2" type="primary">acuI</name>
    <name evidence="2" type="ORF">CI610_03709</name>
</gene>
<proteinExistence type="predicted"/>
<dbReference type="PANTHER" id="PTHR43677:SF1">
    <property type="entry name" value="ACRYLYL-COA REDUCTASE ACUI-RELATED"/>
    <property type="match status" value="1"/>
</dbReference>
<dbReference type="AlphaFoldDB" id="A0A2H9T2C6"/>
<dbReference type="InterPro" id="IPR013149">
    <property type="entry name" value="ADH-like_C"/>
</dbReference>
<dbReference type="InterPro" id="IPR036291">
    <property type="entry name" value="NAD(P)-bd_dom_sf"/>
</dbReference>
<dbReference type="EC" id="1.3.1.84" evidence="2"/>